<keyword evidence="3" id="KW-0406">Ion transport</keyword>
<dbReference type="STRING" id="4232.A0A251TDM4"/>
<protein>
    <submittedName>
        <fullName evidence="3">Putative potassium channel, voltage dependent, Kv1.4</fullName>
    </submittedName>
</protein>
<dbReference type="InterPro" id="IPR051082">
    <property type="entry name" value="Pentapeptide-BTB/POZ_domain"/>
</dbReference>
<dbReference type="SUPFAM" id="SSF141571">
    <property type="entry name" value="Pentapeptide repeat-like"/>
    <property type="match status" value="1"/>
</dbReference>
<reference evidence="4" key="1">
    <citation type="journal article" date="2017" name="Nature">
        <title>The sunflower genome provides insights into oil metabolism, flowering and Asterid evolution.</title>
        <authorList>
            <person name="Badouin H."/>
            <person name="Gouzy J."/>
            <person name="Grassa C.J."/>
            <person name="Murat F."/>
            <person name="Staton S.E."/>
            <person name="Cottret L."/>
            <person name="Lelandais-Briere C."/>
            <person name="Owens G.L."/>
            <person name="Carrere S."/>
            <person name="Mayjonade B."/>
            <person name="Legrand L."/>
            <person name="Gill N."/>
            <person name="Kane N.C."/>
            <person name="Bowers J.E."/>
            <person name="Hubner S."/>
            <person name="Bellec A."/>
            <person name="Berard A."/>
            <person name="Berges H."/>
            <person name="Blanchet N."/>
            <person name="Boniface M.C."/>
            <person name="Brunel D."/>
            <person name="Catrice O."/>
            <person name="Chaidir N."/>
            <person name="Claudel C."/>
            <person name="Donnadieu C."/>
            <person name="Faraut T."/>
            <person name="Fievet G."/>
            <person name="Helmstetter N."/>
            <person name="King M."/>
            <person name="Knapp S.J."/>
            <person name="Lai Z."/>
            <person name="Le Paslier M.C."/>
            <person name="Lippi Y."/>
            <person name="Lorenzon L."/>
            <person name="Mandel J.R."/>
            <person name="Marage G."/>
            <person name="Marchand G."/>
            <person name="Marquand E."/>
            <person name="Bret-Mestries E."/>
            <person name="Morien E."/>
            <person name="Nambeesan S."/>
            <person name="Nguyen T."/>
            <person name="Pegot-Espagnet P."/>
            <person name="Pouilly N."/>
            <person name="Raftis F."/>
            <person name="Sallet E."/>
            <person name="Schiex T."/>
            <person name="Thomas J."/>
            <person name="Vandecasteele C."/>
            <person name="Vares D."/>
            <person name="Vear F."/>
            <person name="Vautrin S."/>
            <person name="Crespi M."/>
            <person name="Mangin B."/>
            <person name="Burke J.M."/>
            <person name="Salse J."/>
            <person name="Munos S."/>
            <person name="Vincourt P."/>
            <person name="Rieseberg L.H."/>
            <person name="Langlade N.B."/>
        </authorList>
    </citation>
    <scope>NUCLEOTIDE SEQUENCE [LARGE SCALE GENOMIC DNA]</scope>
    <source>
        <strain evidence="4">cv. SF193</strain>
    </source>
</reference>
<keyword evidence="3" id="KW-0813">Transport</keyword>
<dbReference type="InterPro" id="IPR003131">
    <property type="entry name" value="T1-type_BTB"/>
</dbReference>
<dbReference type="Gene3D" id="2.160.20.80">
    <property type="entry name" value="E3 ubiquitin-protein ligase SopA"/>
    <property type="match status" value="1"/>
</dbReference>
<dbReference type="EMBL" id="CM007900">
    <property type="protein sequence ID" value="OTG08994.1"/>
    <property type="molecule type" value="Genomic_DNA"/>
</dbReference>
<dbReference type="SUPFAM" id="SSF54695">
    <property type="entry name" value="POZ domain"/>
    <property type="match status" value="1"/>
</dbReference>
<keyword evidence="4" id="KW-1185">Reference proteome</keyword>
<dbReference type="InParanoid" id="A0A251TDM4"/>
<dbReference type="Pfam" id="PF02214">
    <property type="entry name" value="BTB_2"/>
    <property type="match status" value="1"/>
</dbReference>
<evidence type="ECO:0000256" key="1">
    <source>
        <dbReference type="ARBA" id="ARBA00004906"/>
    </source>
</evidence>
<dbReference type="InterPro" id="IPR011333">
    <property type="entry name" value="SKP1/BTB/POZ_sf"/>
</dbReference>
<comment type="pathway">
    <text evidence="1">Protein modification; protein ubiquitination.</text>
</comment>
<evidence type="ECO:0000313" key="3">
    <source>
        <dbReference type="EMBL" id="OTG08994.1"/>
    </source>
</evidence>
<name>A0A251TDM4_HELAN</name>
<keyword evidence="3" id="KW-0407">Ion channel</keyword>
<dbReference type="AlphaFoldDB" id="A0A251TDM4"/>
<feature type="domain" description="Potassium channel tetramerisation-type BTB" evidence="2">
    <location>
        <begin position="16"/>
        <end position="70"/>
    </location>
</feature>
<dbReference type="PANTHER" id="PTHR14136:SF17">
    <property type="entry name" value="BTB_POZ DOMAIN-CONTAINING PROTEIN KCTD9"/>
    <property type="match status" value="1"/>
</dbReference>
<dbReference type="PANTHER" id="PTHR14136">
    <property type="entry name" value="BTB_POZ DOMAIN-CONTAINING PROTEIN KCTD9"/>
    <property type="match status" value="1"/>
</dbReference>
<organism evidence="3 4">
    <name type="scientific">Helianthus annuus</name>
    <name type="common">Common sunflower</name>
    <dbReference type="NCBI Taxonomy" id="4232"/>
    <lineage>
        <taxon>Eukaryota</taxon>
        <taxon>Viridiplantae</taxon>
        <taxon>Streptophyta</taxon>
        <taxon>Embryophyta</taxon>
        <taxon>Tracheophyta</taxon>
        <taxon>Spermatophyta</taxon>
        <taxon>Magnoliopsida</taxon>
        <taxon>eudicotyledons</taxon>
        <taxon>Gunneridae</taxon>
        <taxon>Pentapetalae</taxon>
        <taxon>asterids</taxon>
        <taxon>campanulids</taxon>
        <taxon>Asterales</taxon>
        <taxon>Asteraceae</taxon>
        <taxon>Asteroideae</taxon>
        <taxon>Heliantheae alliance</taxon>
        <taxon>Heliantheae</taxon>
        <taxon>Helianthus</taxon>
    </lineage>
</organism>
<sequence length="351" mass="39078">MLAAMFSGRHTVHKDSDTVSLPLGYVFVDRDGTHFRHILNWLRDGVAPNLFDLERLELLREAEYYQLLGLVEMINMVLNKKKVDEKMDADLTRTDIIKCLQSKTKYCLKLRGVNLSGLDLSNLVRSYALCDSRLIVKSCIIIFRAGPRNSCTLFELENMCPWALTKLDIGLTKGLNLMPKGLIPNLNHKNSFVKGPMLVFDLSNVDFSRACLKNINFSGAILTNAIFREANLEGANLEGANLKGDLSNVDLSCACLKNTNFSGAILRNANFREANLEGANLKGADLSLAYFTGANLQHADLRHLTVSTIDILYTAHKTLNRFSKCDTTGQISTMPFSSGNVWCITPQSVDY</sequence>
<dbReference type="GO" id="GO:0034220">
    <property type="term" value="P:monoatomic ion transmembrane transport"/>
    <property type="evidence" value="ECO:0007669"/>
    <property type="project" value="UniProtKB-KW"/>
</dbReference>
<accession>A0A251TDM4</accession>
<evidence type="ECO:0000259" key="2">
    <source>
        <dbReference type="Pfam" id="PF02214"/>
    </source>
</evidence>
<dbReference type="Gene3D" id="3.30.710.10">
    <property type="entry name" value="Potassium Channel Kv1.1, Chain A"/>
    <property type="match status" value="1"/>
</dbReference>
<evidence type="ECO:0000313" key="4">
    <source>
        <dbReference type="Proteomes" id="UP000215914"/>
    </source>
</evidence>
<proteinExistence type="predicted"/>
<dbReference type="GO" id="GO:0051260">
    <property type="term" value="P:protein homooligomerization"/>
    <property type="evidence" value="ECO:0007669"/>
    <property type="project" value="InterPro"/>
</dbReference>
<dbReference type="Proteomes" id="UP000215914">
    <property type="component" value="Chromosome 11"/>
</dbReference>
<dbReference type="Pfam" id="PF00805">
    <property type="entry name" value="Pentapeptide"/>
    <property type="match status" value="2"/>
</dbReference>
<gene>
    <name evidence="3" type="ORF">HannXRQ_Chr11g0347951</name>
</gene>
<dbReference type="InterPro" id="IPR001646">
    <property type="entry name" value="5peptide_repeat"/>
</dbReference>